<feature type="compositionally biased region" description="Basic and acidic residues" evidence="1">
    <location>
        <begin position="222"/>
        <end position="234"/>
    </location>
</feature>
<dbReference type="EMBL" id="HBFQ01038188">
    <property type="protein sequence ID" value="CAD8852719.1"/>
    <property type="molecule type" value="Transcribed_RNA"/>
</dbReference>
<evidence type="ECO:0000313" key="2">
    <source>
        <dbReference type="EMBL" id="CAD8852719.1"/>
    </source>
</evidence>
<reference evidence="2" key="1">
    <citation type="submission" date="2021-01" db="EMBL/GenBank/DDBJ databases">
        <authorList>
            <person name="Corre E."/>
            <person name="Pelletier E."/>
            <person name="Niang G."/>
            <person name="Scheremetjew M."/>
            <person name="Finn R."/>
            <person name="Kale V."/>
            <person name="Holt S."/>
            <person name="Cochrane G."/>
            <person name="Meng A."/>
            <person name="Brown T."/>
            <person name="Cohen L."/>
        </authorList>
    </citation>
    <scope>NUCLEOTIDE SEQUENCE</scope>
</reference>
<sequence length="343" mass="38323">MPHDTKNLNDANPMKRRVPAESISRRRRVEPQPPEKDAVLTVDRKAIFVMKPDQRAKWLIKALKQASEGRIRTSDLYDVIVSTRFIEDVPVRAGRKMERAVREQLSLFSGKQQRFLSSEAAITVKFGQQADDAPGQADEAPGVTEQAESRAEEMMARCRDFVREKMVERGELGSAPSAGEIPGETLLLAEAKAPLLDSADGEFAVSVPPQIVVTAATKPTPRKSEVAAPRKPEDLGFEAAETPGLARSASPPRRPETRKTRSCSRSRSRGTPPAPVEEVREQRPTRKEGTRDRSPHDRHPRRRRRGSSVSSRSAGARRRKRPRPSSSGSEPSCRRRRPRRAFH</sequence>
<feature type="compositionally biased region" description="Basic residues" evidence="1">
    <location>
        <begin position="334"/>
        <end position="343"/>
    </location>
</feature>
<organism evidence="2">
    <name type="scientific">Noctiluca scintillans</name>
    <name type="common">Sea sparkle</name>
    <name type="synonym">Red tide dinoflagellate</name>
    <dbReference type="NCBI Taxonomy" id="2966"/>
    <lineage>
        <taxon>Eukaryota</taxon>
        <taxon>Sar</taxon>
        <taxon>Alveolata</taxon>
        <taxon>Dinophyceae</taxon>
        <taxon>Noctilucales</taxon>
        <taxon>Noctilucaceae</taxon>
        <taxon>Noctiluca</taxon>
    </lineage>
</organism>
<feature type="region of interest" description="Disordered" evidence="1">
    <location>
        <begin position="216"/>
        <end position="343"/>
    </location>
</feature>
<name>A0A7S1AFL3_NOCSC</name>
<gene>
    <name evidence="2" type="ORF">NSCI0253_LOCUS27069</name>
</gene>
<feature type="compositionally biased region" description="Basic and acidic residues" evidence="1">
    <location>
        <begin position="277"/>
        <end position="297"/>
    </location>
</feature>
<protein>
    <submittedName>
        <fullName evidence="2">Uncharacterized protein</fullName>
    </submittedName>
</protein>
<dbReference type="AlphaFoldDB" id="A0A7S1AFL3"/>
<proteinExistence type="predicted"/>
<evidence type="ECO:0000256" key="1">
    <source>
        <dbReference type="SAM" id="MobiDB-lite"/>
    </source>
</evidence>
<accession>A0A7S1AFL3</accession>
<feature type="region of interest" description="Disordered" evidence="1">
    <location>
        <begin position="129"/>
        <end position="149"/>
    </location>
</feature>
<feature type="region of interest" description="Disordered" evidence="1">
    <location>
        <begin position="1"/>
        <end position="36"/>
    </location>
</feature>